<accession>A0A504YCA2</accession>
<evidence type="ECO:0000256" key="14">
    <source>
        <dbReference type="SAM" id="Coils"/>
    </source>
</evidence>
<gene>
    <name evidence="15" type="ORF">FGIG_10689</name>
</gene>
<keyword evidence="4" id="KW-0689">Ribosomal protein</keyword>
<evidence type="ECO:0000256" key="13">
    <source>
        <dbReference type="ARBA" id="ARBA00060144"/>
    </source>
</evidence>
<evidence type="ECO:0000256" key="12">
    <source>
        <dbReference type="ARBA" id="ARBA00035485"/>
    </source>
</evidence>
<organism evidence="15 16">
    <name type="scientific">Fasciola gigantica</name>
    <name type="common">Giant liver fluke</name>
    <dbReference type="NCBI Taxonomy" id="46835"/>
    <lineage>
        <taxon>Eukaryota</taxon>
        <taxon>Metazoa</taxon>
        <taxon>Spiralia</taxon>
        <taxon>Lophotrochozoa</taxon>
        <taxon>Platyhelminthes</taxon>
        <taxon>Trematoda</taxon>
        <taxon>Digenea</taxon>
        <taxon>Plagiorchiida</taxon>
        <taxon>Echinostomata</taxon>
        <taxon>Echinostomatoidea</taxon>
        <taxon>Fasciolidae</taxon>
        <taxon>Fasciola</taxon>
    </lineage>
</organism>
<evidence type="ECO:0000313" key="15">
    <source>
        <dbReference type="EMBL" id="TPP57905.1"/>
    </source>
</evidence>
<dbReference type="AlphaFoldDB" id="A0A504YCA2"/>
<comment type="similarity">
    <text evidence="3">Belongs to the mitochondrion-specific ribosomal protein mL64 family.</text>
</comment>
<dbReference type="GO" id="GO:1990904">
    <property type="term" value="C:ribonucleoprotein complex"/>
    <property type="evidence" value="ECO:0007669"/>
    <property type="project" value="UniProtKB-KW"/>
</dbReference>
<dbReference type="InterPro" id="IPR043035">
    <property type="entry name" value="Ribosomal_mL64_sf"/>
</dbReference>
<proteinExistence type="inferred from homology"/>
<feature type="coiled-coil region" evidence="14">
    <location>
        <begin position="140"/>
        <end position="167"/>
    </location>
</feature>
<evidence type="ECO:0000256" key="11">
    <source>
        <dbReference type="ARBA" id="ARBA00035184"/>
    </source>
</evidence>
<dbReference type="GO" id="GO:0005634">
    <property type="term" value="C:nucleus"/>
    <property type="evidence" value="ECO:0007669"/>
    <property type="project" value="UniProtKB-SubCell"/>
</dbReference>
<evidence type="ECO:0000313" key="16">
    <source>
        <dbReference type="Proteomes" id="UP000316759"/>
    </source>
</evidence>
<reference evidence="15 16" key="1">
    <citation type="submission" date="2019-04" db="EMBL/GenBank/DDBJ databases">
        <title>Annotation for the trematode Fasciola gigantica.</title>
        <authorList>
            <person name="Choi Y.-J."/>
        </authorList>
    </citation>
    <scope>NUCLEOTIDE SEQUENCE [LARGE SCALE GENOMIC DNA]</scope>
    <source>
        <strain evidence="15">Uganda_cow_1</strain>
    </source>
</reference>
<comment type="caution">
    <text evidence="15">The sequence shown here is derived from an EMBL/GenBank/DDBJ whole genome shotgun (WGS) entry which is preliminary data.</text>
</comment>
<dbReference type="GO" id="GO:0005840">
    <property type="term" value="C:ribosome"/>
    <property type="evidence" value="ECO:0007669"/>
    <property type="project" value="UniProtKB-KW"/>
</dbReference>
<name>A0A504YCA2_FASGI</name>
<keyword evidence="6" id="KW-0496">Mitochondrion</keyword>
<evidence type="ECO:0000256" key="6">
    <source>
        <dbReference type="ARBA" id="ARBA00023128"/>
    </source>
</evidence>
<protein>
    <recommendedName>
        <fullName evidence="11">Large ribosomal subunit protein mL64</fullName>
    </recommendedName>
    <alternativeName>
        <fullName evidence="10">39S ribosomal protein L59, mitochondrial</fullName>
    </alternativeName>
    <alternativeName>
        <fullName evidence="12">Growth arrest and DNA damage-inducible proteins-interacting protein 1</fullName>
    </alternativeName>
</protein>
<evidence type="ECO:0000256" key="8">
    <source>
        <dbReference type="ARBA" id="ARBA00023274"/>
    </source>
</evidence>
<keyword evidence="9" id="KW-0131">Cell cycle</keyword>
<dbReference type="Pfam" id="PF10147">
    <property type="entry name" value="CR6_interact"/>
    <property type="match status" value="1"/>
</dbReference>
<dbReference type="PANTHER" id="PTHR31761:SF1">
    <property type="entry name" value="LARGE RIBOSOMAL SUBUNIT PROTEIN ML64"/>
    <property type="match status" value="1"/>
</dbReference>
<dbReference type="OrthoDB" id="6247992at2759"/>
<evidence type="ECO:0000256" key="4">
    <source>
        <dbReference type="ARBA" id="ARBA00022980"/>
    </source>
</evidence>
<dbReference type="Proteomes" id="UP000316759">
    <property type="component" value="Unassembled WGS sequence"/>
</dbReference>
<evidence type="ECO:0000256" key="9">
    <source>
        <dbReference type="ARBA" id="ARBA00023306"/>
    </source>
</evidence>
<dbReference type="GO" id="GO:0005739">
    <property type="term" value="C:mitochondrion"/>
    <property type="evidence" value="ECO:0007669"/>
    <property type="project" value="UniProtKB-SubCell"/>
</dbReference>
<comment type="function">
    <text evidence="13">Acts as a negative regulator of G1 to S cell cycle phase progression by inhibiting cyclin-dependent kinases. Inhibitory effects are additive with GADD45 proteins but also occur in the absence of GADD45 proteins. Acts as a repressor of the orphan nuclear receptor NR4A1 by inhibiting AB domain-mediated transcriptional activity. May be involved in the hormone-mediated regulation of NR4A1 transcriptional activity. May play a role in mitochondrial protein synthesis.</text>
</comment>
<dbReference type="PANTHER" id="PTHR31761">
    <property type="entry name" value="GROWTH ARREST AND DNA DAMAGE-INDUCIBLE PROTEINS-INTERACTING PROTEIN 1 GADD45GIP1"/>
    <property type="match status" value="1"/>
</dbReference>
<evidence type="ECO:0000256" key="3">
    <source>
        <dbReference type="ARBA" id="ARBA00005421"/>
    </source>
</evidence>
<keyword evidence="8" id="KW-0687">Ribonucleoprotein</keyword>
<dbReference type="EMBL" id="SUNJ01012617">
    <property type="protein sequence ID" value="TPP57905.1"/>
    <property type="molecule type" value="Genomic_DNA"/>
</dbReference>
<sequence length="245" mass="29144">MLHLITGSCFPKSVRFCPTRTKKYYPAWYIPYCLDDYQNVTRSKPNPYEMWDREWKAAGLKTRELQPFDISLLPQHLKLRLKPTREFFQPKYRAELSLDYKRRLFGVYGLASGVDPAALFVEPRTVSFDQAVEQATTRPIPEVLEERRRAEREASEAEEKLMKNIKTSLTKMPELLTKYEAQQQKQAEQIETRELKKKAILEEARDRFGYYVSPQDPKFKKLREEVEEREKLMRKEKRKRDPSGN</sequence>
<dbReference type="InterPro" id="IPR018472">
    <property type="entry name" value="Ribosomal_mL64"/>
</dbReference>
<evidence type="ECO:0000256" key="1">
    <source>
        <dbReference type="ARBA" id="ARBA00004123"/>
    </source>
</evidence>
<keyword evidence="7" id="KW-0539">Nucleus</keyword>
<dbReference type="Gene3D" id="6.10.280.120">
    <property type="entry name" value="Growth arrest and DNA-damage-inducible proteins-interacting protein 1"/>
    <property type="match status" value="1"/>
</dbReference>
<evidence type="ECO:0000256" key="5">
    <source>
        <dbReference type="ARBA" id="ARBA00023054"/>
    </source>
</evidence>
<dbReference type="STRING" id="46835.A0A504YCA2"/>
<evidence type="ECO:0000256" key="10">
    <source>
        <dbReference type="ARBA" id="ARBA00030700"/>
    </source>
</evidence>
<comment type="subcellular location">
    <subcellularLocation>
        <location evidence="2">Mitochondrion</location>
    </subcellularLocation>
    <subcellularLocation>
        <location evidence="1">Nucleus</location>
    </subcellularLocation>
</comment>
<evidence type="ECO:0000256" key="7">
    <source>
        <dbReference type="ARBA" id="ARBA00023242"/>
    </source>
</evidence>
<evidence type="ECO:0000256" key="2">
    <source>
        <dbReference type="ARBA" id="ARBA00004173"/>
    </source>
</evidence>
<keyword evidence="16" id="KW-1185">Reference proteome</keyword>
<keyword evidence="5 14" id="KW-0175">Coiled coil</keyword>